<keyword evidence="2" id="KW-1185">Reference proteome</keyword>
<proteinExistence type="predicted"/>
<accession>A0A8H6B402</accession>
<dbReference type="RefSeq" id="XP_037197536.1">
    <property type="nucleotide sequence ID" value="XM_037331203.1"/>
</dbReference>
<evidence type="ECO:0000313" key="2">
    <source>
        <dbReference type="Proteomes" id="UP000531561"/>
    </source>
</evidence>
<protein>
    <submittedName>
        <fullName evidence="1">Uncharacterized protein</fullName>
    </submittedName>
</protein>
<dbReference type="EMBL" id="JABFCT010000002">
    <property type="protein sequence ID" value="KAF5878592.1"/>
    <property type="molecule type" value="Genomic_DNA"/>
</dbReference>
<reference evidence="1 2" key="1">
    <citation type="journal article" date="2020" name="Phytopathology">
        <title>A high-quality genome resource of Botrytis fragariae, a new and rapidly spreading fungal pathogen causing strawberry gray mold in the U.S.A.</title>
        <authorList>
            <person name="Wu Y."/>
            <person name="Saski C.A."/>
            <person name="Schnabel G."/>
            <person name="Xiao S."/>
            <person name="Hu M."/>
        </authorList>
    </citation>
    <scope>NUCLEOTIDE SEQUENCE [LARGE SCALE GENOMIC DNA]</scope>
    <source>
        <strain evidence="1 2">BVB16</strain>
    </source>
</reference>
<evidence type="ECO:0000313" key="1">
    <source>
        <dbReference type="EMBL" id="KAF5878592.1"/>
    </source>
</evidence>
<sequence>MSLMVLLAETSHRILPLFTPSCNCCIGSADLLEMKNATHGFNRSSIFLWIFPGK</sequence>
<dbReference type="GeneID" id="59254895"/>
<gene>
    <name evidence="1" type="ORF">Bfra_000759</name>
</gene>
<comment type="caution">
    <text evidence="1">The sequence shown here is derived from an EMBL/GenBank/DDBJ whole genome shotgun (WGS) entry which is preliminary data.</text>
</comment>
<organism evidence="1 2">
    <name type="scientific">Botrytis fragariae</name>
    <dbReference type="NCBI Taxonomy" id="1964551"/>
    <lineage>
        <taxon>Eukaryota</taxon>
        <taxon>Fungi</taxon>
        <taxon>Dikarya</taxon>
        <taxon>Ascomycota</taxon>
        <taxon>Pezizomycotina</taxon>
        <taxon>Leotiomycetes</taxon>
        <taxon>Helotiales</taxon>
        <taxon>Sclerotiniaceae</taxon>
        <taxon>Botrytis</taxon>
    </lineage>
</organism>
<name>A0A8H6B402_9HELO</name>
<dbReference type="Proteomes" id="UP000531561">
    <property type="component" value="Unassembled WGS sequence"/>
</dbReference>
<dbReference type="AlphaFoldDB" id="A0A8H6B402"/>